<dbReference type="AlphaFoldDB" id="A0A0H5S908"/>
<dbReference type="STRING" id="146018.BN2156_04671"/>
<name>A0A0H5S908_9MYCO</name>
<dbReference type="EMBL" id="CWKH01000002">
    <property type="protein sequence ID" value="CRZ17779.1"/>
    <property type="molecule type" value="Genomic_DNA"/>
</dbReference>
<dbReference type="Pfam" id="PF25231">
    <property type="entry name" value="DUF7847"/>
    <property type="match status" value="1"/>
</dbReference>
<keyword evidence="1" id="KW-1133">Transmembrane helix</keyword>
<feature type="transmembrane region" description="Helical" evidence="1">
    <location>
        <begin position="173"/>
        <end position="206"/>
    </location>
</feature>
<feature type="transmembrane region" description="Helical" evidence="1">
    <location>
        <begin position="227"/>
        <end position="248"/>
    </location>
</feature>
<organism evidence="3 4">
    <name type="scientific">Mycolicibacterium neworleansense</name>
    <dbReference type="NCBI Taxonomy" id="146018"/>
    <lineage>
        <taxon>Bacteria</taxon>
        <taxon>Bacillati</taxon>
        <taxon>Actinomycetota</taxon>
        <taxon>Actinomycetes</taxon>
        <taxon>Mycobacteriales</taxon>
        <taxon>Mycobacteriaceae</taxon>
        <taxon>Mycolicibacterium</taxon>
    </lineage>
</organism>
<reference evidence="4" key="1">
    <citation type="submission" date="2015-07" db="EMBL/GenBank/DDBJ databases">
        <authorList>
            <person name="Urmite Genomes"/>
        </authorList>
    </citation>
    <scope>NUCLEOTIDE SEQUENCE [LARGE SCALE GENOMIC DNA]</scope>
    <source>
        <strain evidence="4">type strain: ATCC 49404</strain>
    </source>
</reference>
<evidence type="ECO:0000313" key="3">
    <source>
        <dbReference type="EMBL" id="CRZ17779.1"/>
    </source>
</evidence>
<evidence type="ECO:0000259" key="2">
    <source>
        <dbReference type="Pfam" id="PF25231"/>
    </source>
</evidence>
<feature type="domain" description="DUF7847" evidence="2">
    <location>
        <begin position="37"/>
        <end position="298"/>
    </location>
</feature>
<keyword evidence="4" id="KW-1185">Reference proteome</keyword>
<evidence type="ECO:0000313" key="4">
    <source>
        <dbReference type="Proteomes" id="UP000199147"/>
    </source>
</evidence>
<gene>
    <name evidence="3" type="ORF">BN2156_04671</name>
</gene>
<keyword evidence="1" id="KW-0812">Transmembrane</keyword>
<feature type="transmembrane region" description="Helical" evidence="1">
    <location>
        <begin position="268"/>
        <end position="297"/>
    </location>
</feature>
<evidence type="ECO:0000256" key="1">
    <source>
        <dbReference type="SAM" id="Phobius"/>
    </source>
</evidence>
<feature type="transmembrane region" description="Helical" evidence="1">
    <location>
        <begin position="139"/>
        <end position="167"/>
    </location>
</feature>
<dbReference type="Proteomes" id="UP000199147">
    <property type="component" value="Unassembled WGS sequence"/>
</dbReference>
<proteinExistence type="predicted"/>
<dbReference type="InterPro" id="IPR057169">
    <property type="entry name" value="DUF7847"/>
</dbReference>
<protein>
    <submittedName>
        <fullName evidence="3">Integral membrane protein</fullName>
    </submittedName>
</protein>
<accession>A0A0H5S908</accession>
<feature type="transmembrane region" description="Helical" evidence="1">
    <location>
        <begin position="46"/>
        <end position="65"/>
    </location>
</feature>
<feature type="transmembrane region" description="Helical" evidence="1">
    <location>
        <begin position="85"/>
        <end position="118"/>
    </location>
</feature>
<keyword evidence="1" id="KW-0472">Membrane</keyword>
<sequence length="331" mass="34075">MEPMTSGRPHLAHFSAGSVIPLRPLSLTDIFNGAVAYIRTNPRATLGLATVVVLASQIISLALQVGPLSALGEFDSTVQGEAPSAGTIVVFAGGVFTGIVVTTLSSLLLSGMLTVVIGRSVFGGSITVGEAWQRLRGRLPALIGLTVLQAIALILVAAGVTVLIVGADALGGGLAAFAIGAVSVPLALVAVLYASTVLLFSPAVIVLEQRGIIAAVKRSFVLVNKDFWRVFGIWLLATIVAGVIGWGVGAPFNVAGQIMSMVDEGPTVPALILTAVGAAIGQIVTAPFSAGVVVLLYADRRFRAEAFDLMLQTGADAPVETADQLWLPRYI</sequence>